<evidence type="ECO:0000259" key="2">
    <source>
        <dbReference type="PROSITE" id="PS50195"/>
    </source>
</evidence>
<dbReference type="PROSITE" id="PS50195">
    <property type="entry name" value="PX"/>
    <property type="match status" value="1"/>
</dbReference>
<dbReference type="InterPro" id="IPR036871">
    <property type="entry name" value="PX_dom_sf"/>
</dbReference>
<dbReference type="CDD" id="cd06093">
    <property type="entry name" value="PX_domain"/>
    <property type="match status" value="1"/>
</dbReference>
<sequence>MTPEEIQGDYSCSITVEDYRVNKKAEYKVVVHIAFFSSRTNSIGHTCWHIWRTFTAFRKLDEQLRKRNAAHLKGIKFPPLYRRRSLFRTNLNAEFLERRMRELDNYVSMLVRSPQLVAFHVTSVQSQTMKSFVGFANGFGSDPHYEQPNDKLRPSMSILATPASVAVMRDTVSVMGDDDDDFRSVSSISTISSVASSAYSAAGQGGDYRWSGTGFVGSHSFARPVGAVPPPGAMAFGSAPMASPYGSASTASSGSFVSATPRSSRGSWFPTTGSIGEGNAASIVSSDGRPSVSMARNSMMAVTPSSVITPEIDMQRGKMEEQLHKFGLMGVGMPPDGSCLLHCVVYEMYPLQCLRDYPPGMTVVNVGAADGVAPRRVAAAHLLRIRLSEYAMDHVDILAKFLMQDPEDLRERYETFRDTPDEQATIAELYAIASMFNIQIVLITNDESFKIDPVQPIEGLPSVREGAMRTVTFGYLIPADGVAGHYICTRERRSPLGVPQNSFAGGSYRGSINIGPPKGLRCSPAGPRIDRIPEQQRVE</sequence>
<evidence type="ECO:0000313" key="3">
    <source>
        <dbReference type="EMBL" id="KAJ0394081.1"/>
    </source>
</evidence>
<organism evidence="3 4">
    <name type="scientific">Pythium insidiosum</name>
    <name type="common">Pythiosis disease agent</name>
    <dbReference type="NCBI Taxonomy" id="114742"/>
    <lineage>
        <taxon>Eukaryota</taxon>
        <taxon>Sar</taxon>
        <taxon>Stramenopiles</taxon>
        <taxon>Oomycota</taxon>
        <taxon>Peronosporomycetes</taxon>
        <taxon>Pythiales</taxon>
        <taxon>Pythiaceae</taxon>
        <taxon>Pythium</taxon>
    </lineage>
</organism>
<dbReference type="Pfam" id="PF00787">
    <property type="entry name" value="PX"/>
    <property type="match status" value="1"/>
</dbReference>
<gene>
    <name evidence="3" type="ORF">P43SY_010120</name>
</gene>
<keyword evidence="4" id="KW-1185">Reference proteome</keyword>
<dbReference type="Proteomes" id="UP001209570">
    <property type="component" value="Unassembled WGS sequence"/>
</dbReference>
<evidence type="ECO:0000256" key="1">
    <source>
        <dbReference type="SAM" id="MobiDB-lite"/>
    </source>
</evidence>
<feature type="region of interest" description="Disordered" evidence="1">
    <location>
        <begin position="507"/>
        <end position="539"/>
    </location>
</feature>
<dbReference type="Gene3D" id="3.90.70.80">
    <property type="match status" value="1"/>
</dbReference>
<feature type="domain" description="PX" evidence="2">
    <location>
        <begin position="1"/>
        <end position="139"/>
    </location>
</feature>
<evidence type="ECO:0000313" key="4">
    <source>
        <dbReference type="Proteomes" id="UP001209570"/>
    </source>
</evidence>
<dbReference type="InterPro" id="IPR038765">
    <property type="entry name" value="Papain-like_cys_pep_sf"/>
</dbReference>
<dbReference type="SUPFAM" id="SSF54001">
    <property type="entry name" value="Cysteine proteinases"/>
    <property type="match status" value="1"/>
</dbReference>
<dbReference type="CDD" id="cd22744">
    <property type="entry name" value="OTU"/>
    <property type="match status" value="1"/>
</dbReference>
<protein>
    <recommendedName>
        <fullName evidence="2">PX domain-containing protein</fullName>
    </recommendedName>
</protein>
<name>A0AAD5LUS8_PYTIN</name>
<comment type="caution">
    <text evidence="3">The sequence shown here is derived from an EMBL/GenBank/DDBJ whole genome shotgun (WGS) entry which is preliminary data.</text>
</comment>
<dbReference type="SUPFAM" id="SSF64268">
    <property type="entry name" value="PX domain"/>
    <property type="match status" value="1"/>
</dbReference>
<accession>A0AAD5LUS8</accession>
<dbReference type="EMBL" id="JAKCXM010000437">
    <property type="protein sequence ID" value="KAJ0394081.1"/>
    <property type="molecule type" value="Genomic_DNA"/>
</dbReference>
<reference evidence="3" key="1">
    <citation type="submission" date="2021-12" db="EMBL/GenBank/DDBJ databases">
        <title>Prjna785345.</title>
        <authorList>
            <person name="Rujirawat T."/>
            <person name="Krajaejun T."/>
        </authorList>
    </citation>
    <scope>NUCLEOTIDE SEQUENCE</scope>
    <source>
        <strain evidence="3">Pi057C3</strain>
    </source>
</reference>
<dbReference type="InterPro" id="IPR001683">
    <property type="entry name" value="PX_dom"/>
</dbReference>
<dbReference type="Gene3D" id="3.30.1520.10">
    <property type="entry name" value="Phox-like domain"/>
    <property type="match status" value="1"/>
</dbReference>
<feature type="compositionally biased region" description="Basic and acidic residues" evidence="1">
    <location>
        <begin position="528"/>
        <end position="539"/>
    </location>
</feature>
<dbReference type="AlphaFoldDB" id="A0AAD5LUS8"/>
<proteinExistence type="predicted"/>
<dbReference type="GO" id="GO:0035091">
    <property type="term" value="F:phosphatidylinositol binding"/>
    <property type="evidence" value="ECO:0007669"/>
    <property type="project" value="InterPro"/>
</dbReference>